<dbReference type="Proteomes" id="UP000005845">
    <property type="component" value="Unassembled WGS sequence"/>
</dbReference>
<keyword evidence="2" id="KW-0812">Transmembrane</keyword>
<feature type="transmembrane region" description="Helical" evidence="2">
    <location>
        <begin position="235"/>
        <end position="268"/>
    </location>
</feature>
<comment type="caution">
    <text evidence="3">The sequence shown here is derived from an EMBL/GenBank/DDBJ whole genome shotgun (WGS) entry which is preliminary data.</text>
</comment>
<feature type="transmembrane region" description="Helical" evidence="2">
    <location>
        <begin position="508"/>
        <end position="527"/>
    </location>
</feature>
<keyword evidence="4" id="KW-1185">Reference proteome</keyword>
<reference evidence="3 4" key="1">
    <citation type="submission" date="2012-02" db="EMBL/GenBank/DDBJ databases">
        <title>Whole genome shotgun sequence of Gordonia sputi NBRC 100414.</title>
        <authorList>
            <person name="Yoshida I."/>
            <person name="Hosoyama A."/>
            <person name="Tsuchikane K."/>
            <person name="Katsumata H."/>
            <person name="Yamazaki S."/>
            <person name="Fujita N."/>
        </authorList>
    </citation>
    <scope>NUCLEOTIDE SEQUENCE [LARGE SCALE GENOMIC DNA]</scope>
    <source>
        <strain evidence="3 4">NBRC 100414</strain>
    </source>
</reference>
<organism evidence="3 4">
    <name type="scientific">Gordonia sputi NBRC 100414</name>
    <dbReference type="NCBI Taxonomy" id="1089453"/>
    <lineage>
        <taxon>Bacteria</taxon>
        <taxon>Bacillati</taxon>
        <taxon>Actinomycetota</taxon>
        <taxon>Actinomycetes</taxon>
        <taxon>Mycobacteriales</taxon>
        <taxon>Gordoniaceae</taxon>
        <taxon>Gordonia</taxon>
    </lineage>
</organism>
<feature type="transmembrane region" description="Helical" evidence="2">
    <location>
        <begin position="362"/>
        <end position="381"/>
    </location>
</feature>
<evidence type="ECO:0008006" key="5">
    <source>
        <dbReference type="Google" id="ProtNLM"/>
    </source>
</evidence>
<sequence>MSIHFPGSPITVDTVSSTLTPADLPENSSILVSGTAQPAPIPHHPARHDAVPRWLRWCILGVVLAVGLGVRWYFLDRQTMDYQNFLSRWYDTLDQQGFSAFREQFADYNYPYLYLIWLLTVLHVPSLIGIKALSIIFDVALASLAYRIVAIRTDRFWLRALAFGVVFLLPSVIMNSAWWGQADAIYTACVVAGIYFLLRAQGSDTCEGDSGRQAHVWNRSAWNVRMWDVRAWNPYVSNSVIACVFFGLAISFKLQAIFVLPVVLWLFVRRRIPWYALLAIPAVYVLLDIPAVLAGASWSTALSVYLNQTDSYKQLTLGAATLYQLIPISGDATWLAHLGIGLAALVIVVFLAWSLWKKPAVTPASILVVATASAATVPFLLPAMHDRYFYAVEILSVIAAFYLPLWFIAVPVLIQASAIGVYHSSLSGDQGHGMTRQFHGNSGGAGQPSGQPGGQSSEQPAGQPPTGQQAGPGGPGGQGGRGGQHGPGRPDGHGGSGGYTSGRGDITLTVYASLMAAAALGLVISVVDTVRRPAPRPAQDDAAT</sequence>
<evidence type="ECO:0000256" key="1">
    <source>
        <dbReference type="SAM" id="MobiDB-lite"/>
    </source>
</evidence>
<protein>
    <recommendedName>
        <fullName evidence="5">Mannosyltransferase</fullName>
    </recommendedName>
</protein>
<dbReference type="EMBL" id="BAFC01000022">
    <property type="protein sequence ID" value="GAB37824.1"/>
    <property type="molecule type" value="Genomic_DNA"/>
</dbReference>
<evidence type="ECO:0000313" key="4">
    <source>
        <dbReference type="Proteomes" id="UP000005845"/>
    </source>
</evidence>
<feature type="transmembrane region" description="Helical" evidence="2">
    <location>
        <begin position="334"/>
        <end position="356"/>
    </location>
</feature>
<feature type="compositionally biased region" description="Gly residues" evidence="1">
    <location>
        <begin position="470"/>
        <end position="486"/>
    </location>
</feature>
<dbReference type="eggNOG" id="COG5542">
    <property type="taxonomic scope" value="Bacteria"/>
</dbReference>
<feature type="transmembrane region" description="Helical" evidence="2">
    <location>
        <begin position="274"/>
        <end position="296"/>
    </location>
</feature>
<feature type="region of interest" description="Disordered" evidence="1">
    <location>
        <begin position="432"/>
        <end position="500"/>
    </location>
</feature>
<feature type="compositionally biased region" description="Gly residues" evidence="1">
    <location>
        <begin position="441"/>
        <end position="453"/>
    </location>
</feature>
<dbReference type="RefSeq" id="WP_005202921.1">
    <property type="nucleotide sequence ID" value="NZ_BAFC01000022.1"/>
</dbReference>
<keyword evidence="2" id="KW-1133">Transmembrane helix</keyword>
<feature type="transmembrane region" description="Helical" evidence="2">
    <location>
        <begin position="156"/>
        <end position="173"/>
    </location>
</feature>
<feature type="transmembrane region" description="Helical" evidence="2">
    <location>
        <begin position="388"/>
        <end position="414"/>
    </location>
</feature>
<feature type="compositionally biased region" description="Low complexity" evidence="1">
    <location>
        <begin position="454"/>
        <end position="469"/>
    </location>
</feature>
<gene>
    <name evidence="3" type="ORF">GOSPT_022_01690</name>
</gene>
<evidence type="ECO:0000313" key="3">
    <source>
        <dbReference type="EMBL" id="GAB37824.1"/>
    </source>
</evidence>
<feature type="transmembrane region" description="Helical" evidence="2">
    <location>
        <begin position="54"/>
        <end position="74"/>
    </location>
</feature>
<evidence type="ECO:0000256" key="2">
    <source>
        <dbReference type="SAM" id="Phobius"/>
    </source>
</evidence>
<dbReference type="AlphaFoldDB" id="H5TWG6"/>
<feature type="transmembrane region" description="Helical" evidence="2">
    <location>
        <begin position="114"/>
        <end position="144"/>
    </location>
</feature>
<accession>H5TWG6</accession>
<proteinExistence type="predicted"/>
<keyword evidence="2" id="KW-0472">Membrane</keyword>
<name>H5TWG6_9ACTN</name>